<dbReference type="KEGG" id="nmv:NITMOv2_2766"/>
<dbReference type="CDD" id="cd12108">
    <property type="entry name" value="Hr-like"/>
    <property type="match status" value="1"/>
</dbReference>
<gene>
    <name evidence="2" type="ORF">NITMOv2_2766</name>
</gene>
<dbReference type="PANTHER" id="PTHR35585">
    <property type="entry name" value="HHE DOMAIN PROTEIN (AFU_ORTHOLOGUE AFUA_4G00730)"/>
    <property type="match status" value="1"/>
</dbReference>
<dbReference type="Gene3D" id="1.20.120.520">
    <property type="entry name" value="nmb1532 protein domain like"/>
    <property type="match status" value="1"/>
</dbReference>
<evidence type="ECO:0000313" key="2">
    <source>
        <dbReference type="EMBL" id="ALA59175.1"/>
    </source>
</evidence>
<name>A0A0K2GDY6_NITMO</name>
<dbReference type="Proteomes" id="UP000069205">
    <property type="component" value="Chromosome"/>
</dbReference>
<keyword evidence="3" id="KW-1185">Reference proteome</keyword>
<accession>A0A0K2GDY6</accession>
<dbReference type="InterPro" id="IPR012312">
    <property type="entry name" value="Hemerythrin-like"/>
</dbReference>
<feature type="domain" description="Hemerythrin-like" evidence="1">
    <location>
        <begin position="11"/>
        <end position="127"/>
    </location>
</feature>
<dbReference type="PANTHER" id="PTHR35585:SF1">
    <property type="entry name" value="HHE DOMAIN PROTEIN (AFU_ORTHOLOGUE AFUA_4G00730)"/>
    <property type="match status" value="1"/>
</dbReference>
<dbReference type="EMBL" id="CP011801">
    <property type="protein sequence ID" value="ALA59175.1"/>
    <property type="molecule type" value="Genomic_DNA"/>
</dbReference>
<dbReference type="STRING" id="42253.NITMOv2_2766"/>
<dbReference type="PATRIC" id="fig|42253.5.peg.2735"/>
<organism evidence="2 3">
    <name type="scientific">Nitrospira moscoviensis</name>
    <dbReference type="NCBI Taxonomy" id="42253"/>
    <lineage>
        <taxon>Bacteria</taxon>
        <taxon>Pseudomonadati</taxon>
        <taxon>Nitrospirota</taxon>
        <taxon>Nitrospiria</taxon>
        <taxon>Nitrospirales</taxon>
        <taxon>Nitrospiraceae</taxon>
        <taxon>Nitrospira</taxon>
    </lineage>
</organism>
<evidence type="ECO:0000313" key="3">
    <source>
        <dbReference type="Proteomes" id="UP000069205"/>
    </source>
</evidence>
<dbReference type="AlphaFoldDB" id="A0A0K2GDY6"/>
<evidence type="ECO:0000259" key="1">
    <source>
        <dbReference type="Pfam" id="PF01814"/>
    </source>
</evidence>
<sequence>MDEGMEMETENPIEMLKEDHQAVQDLFSRFEEADNRSRQRIADEALMMLEIHAKLEEDVVYPAIREGVGDDEMIDEALEEHHVATMLIKELHKMKPKDERYAAKFKVLSEMVRHHIEEEENETFPQAEKADIDWSEVGREATKMREKLMRKMGGGQQRKKAA</sequence>
<protein>
    <submittedName>
        <fullName evidence="2">Hemerythrin HHE cation binding region</fullName>
    </submittedName>
</protein>
<dbReference type="Pfam" id="PF01814">
    <property type="entry name" value="Hemerythrin"/>
    <property type="match status" value="1"/>
</dbReference>
<reference evidence="2 3" key="1">
    <citation type="journal article" date="2015" name="Proc. Natl. Acad. Sci. U.S.A.">
        <title>Expanded metabolic versatility of ubiquitous nitrite-oxidizing bacteria from the genus Nitrospira.</title>
        <authorList>
            <person name="Koch H."/>
            <person name="Lucker S."/>
            <person name="Albertsen M."/>
            <person name="Kitzinger K."/>
            <person name="Herbold C."/>
            <person name="Spieck E."/>
            <person name="Nielsen P.H."/>
            <person name="Wagner M."/>
            <person name="Daims H."/>
        </authorList>
    </citation>
    <scope>NUCLEOTIDE SEQUENCE [LARGE SCALE GENOMIC DNA]</scope>
    <source>
        <strain evidence="2 3">NSP M-1</strain>
    </source>
</reference>
<proteinExistence type="predicted"/>